<protein>
    <submittedName>
        <fullName evidence="2">Uncharacterized protein</fullName>
    </submittedName>
</protein>
<organism evidence="2">
    <name type="scientific">Candidatus Iainarchaeum sp</name>
    <dbReference type="NCBI Taxonomy" id="3101447"/>
    <lineage>
        <taxon>Archaea</taxon>
        <taxon>Candidatus Iainarchaeota</taxon>
        <taxon>Candidatus Iainarchaeia</taxon>
        <taxon>Candidatus Iainarchaeales</taxon>
        <taxon>Candidatus Iainarchaeaceae</taxon>
        <taxon>Candidatus Iainarchaeum</taxon>
    </lineage>
</organism>
<feature type="transmembrane region" description="Helical" evidence="1">
    <location>
        <begin position="12"/>
        <end position="30"/>
    </location>
</feature>
<keyword evidence="1" id="KW-1133">Transmembrane helix</keyword>
<dbReference type="EMBL" id="CP064981">
    <property type="protein sequence ID" value="QQR92141.1"/>
    <property type="molecule type" value="Genomic_DNA"/>
</dbReference>
<proteinExistence type="predicted"/>
<dbReference type="Proteomes" id="UP000596004">
    <property type="component" value="Chromosome"/>
</dbReference>
<gene>
    <name evidence="2" type="ORF">IPJ89_03180</name>
</gene>
<keyword evidence="1" id="KW-0472">Membrane</keyword>
<evidence type="ECO:0000256" key="1">
    <source>
        <dbReference type="SAM" id="Phobius"/>
    </source>
</evidence>
<dbReference type="AlphaFoldDB" id="A0A7T9DJ16"/>
<evidence type="ECO:0000313" key="2">
    <source>
        <dbReference type="EMBL" id="QQR92141.1"/>
    </source>
</evidence>
<keyword evidence="1" id="KW-0812">Transmembrane</keyword>
<reference evidence="2" key="1">
    <citation type="submission" date="2020-11" db="EMBL/GenBank/DDBJ databases">
        <title>Connecting structure to function with the recovery of over 1000 high-quality activated sludge metagenome-assembled genomes encoding full-length rRNA genes using long-read sequencing.</title>
        <authorList>
            <person name="Singleton C.M."/>
            <person name="Petriglieri F."/>
            <person name="Kristensen J.M."/>
            <person name="Kirkegaard R.H."/>
            <person name="Michaelsen T.Y."/>
            <person name="Andersen M.H."/>
            <person name="Karst S.M."/>
            <person name="Dueholm M.S."/>
            <person name="Nielsen P.H."/>
            <person name="Albertsen M."/>
        </authorList>
    </citation>
    <scope>NUCLEOTIDE SEQUENCE</scope>
    <source>
        <strain evidence="2">Fred_18-Q3-R57-64_BAT3C.431</strain>
    </source>
</reference>
<name>A0A7T9DJ16_9ARCH</name>
<sequence length="746" mass="80125">MQRKAQTTVELMVIMAIGLIVVASLVGFVGNQIAILQETQAQKTAQASMNELINGINEVYAQGPGAAKQVTVIWPAGIDASLSSIANKSIRLRVYKSDIVGTAIPYITGSLPTTAGTQRINIRAADGYVSVGTLTLSASPAFIYLPVARDQNSTANIQLRSTSSTSALITPTLQWNPTLVTSASDTTPFSISSAADVNRDVNVYAGPLAVGNYTGSYQVSASFSDHLESLRIPIDVEVLVDTGTLLTPYPTSLTVNTLWDDSNSGLIQLCNLGNTPIKSISFTPSTGNAGDWVQGIADIASLTGQECTDVQVTISPPNGTGLGTYYGTLVLRDFDGTNTVAIPLTVNVLGMSGAFVWDWNVAYLTNTSIIEYGMANTGSNPLNITSFTLDGWNNCDSNQNALTSIIFNGSTRFTGSSAAGVASDINDFIMPVLSYYTNNTLHFSGRINDENEQFVAALTFSDGTTYTSSVFGLGGCAADVTPPATITNLTAGTGDYPGSVLLEFTIPGDDDYSGRVADAAFRYRSGRVNDEPTWALADALFYGDFNITTGDTDVSMHVFGMPLGETWYYGGRFEDEVPHYAYTNSPSATPTDEVTITESGTQYPHFMDSNTLSSFILQNVVFSEGTFPVRNIAIAIVEDNYGQEAGTGTWLMDINFGESDEHPITFIQFDYTEFTGIEEMGYDWNTGLMNDLTPVNLMSYEENIATCESYTYQCLDLVGSLTGIVKPNTFYVTSMNGIDEFTLRFA</sequence>
<accession>A0A7T9DJ16</accession>